<proteinExistence type="predicted"/>
<evidence type="ECO:0000313" key="3">
    <source>
        <dbReference type="Proteomes" id="UP001193680"/>
    </source>
</evidence>
<dbReference type="SUPFAM" id="SSF46785">
    <property type="entry name" value="Winged helix' DNA-binding domain"/>
    <property type="match status" value="1"/>
</dbReference>
<dbReference type="Proteomes" id="UP001193680">
    <property type="component" value="Unassembled WGS sequence"/>
</dbReference>
<dbReference type="InterPro" id="IPR036388">
    <property type="entry name" value="WH-like_DNA-bd_sf"/>
</dbReference>
<gene>
    <name evidence="2" type="ORF">H8792_011085</name>
</gene>
<dbReference type="EMBL" id="JACBGI020000030">
    <property type="protein sequence ID" value="MBF6058887.1"/>
    <property type="molecule type" value="Genomic_DNA"/>
</dbReference>
<sequence length="129" mass="14379">MDKKVDKHNQVPGEAYAEKIHARFWLAGENDGYVGIGRIQLLERIVVCGSISQAAKGMGMSYKKAWKLVEEMNSMYGEPLVIKLQGGKDGGGTVVTDRGKAVIEAFRELEKELVVFLQQMQQKYLSESV</sequence>
<name>A0ABS0BYL1_9GAMM</name>
<dbReference type="InterPro" id="IPR051815">
    <property type="entry name" value="Molybdate_resp_trans_reg"/>
</dbReference>
<dbReference type="InterPro" id="IPR036390">
    <property type="entry name" value="WH_DNA-bd_sf"/>
</dbReference>
<protein>
    <submittedName>
        <fullName evidence="2">Winged helix-turn-helix domain-containing protein</fullName>
    </submittedName>
</protein>
<evidence type="ECO:0000313" key="2">
    <source>
        <dbReference type="EMBL" id="MBF6058887.1"/>
    </source>
</evidence>
<organism evidence="2 3">
    <name type="scientific">Thiomicrorhabdus heinhorstiae</name>
    <dbReference type="NCBI Taxonomy" id="2748010"/>
    <lineage>
        <taxon>Bacteria</taxon>
        <taxon>Pseudomonadati</taxon>
        <taxon>Pseudomonadota</taxon>
        <taxon>Gammaproteobacteria</taxon>
        <taxon>Thiotrichales</taxon>
        <taxon>Piscirickettsiaceae</taxon>
        <taxon>Thiomicrorhabdus</taxon>
    </lineage>
</organism>
<dbReference type="InterPro" id="IPR000847">
    <property type="entry name" value="LysR_HTH_N"/>
</dbReference>
<dbReference type="PANTHER" id="PTHR30432:SF1">
    <property type="entry name" value="DNA-BINDING TRANSCRIPTIONAL DUAL REGULATOR MODE"/>
    <property type="match status" value="1"/>
</dbReference>
<dbReference type="Gene3D" id="1.10.10.10">
    <property type="entry name" value="Winged helix-like DNA-binding domain superfamily/Winged helix DNA-binding domain"/>
    <property type="match status" value="1"/>
</dbReference>
<dbReference type="PANTHER" id="PTHR30432">
    <property type="entry name" value="TRANSCRIPTIONAL REGULATOR MODE"/>
    <property type="match status" value="1"/>
</dbReference>
<dbReference type="Pfam" id="PF00126">
    <property type="entry name" value="HTH_1"/>
    <property type="match status" value="1"/>
</dbReference>
<comment type="caution">
    <text evidence="2">The sequence shown here is derived from an EMBL/GenBank/DDBJ whole genome shotgun (WGS) entry which is preliminary data.</text>
</comment>
<reference evidence="2 3" key="1">
    <citation type="submission" date="2020-11" db="EMBL/GenBank/DDBJ databases">
        <title>Sulfur oxidizing isolate from Hospital Hole Sinkhole.</title>
        <authorList>
            <person name="Scott K.M."/>
        </authorList>
    </citation>
    <scope>NUCLEOTIDE SEQUENCE [LARGE SCALE GENOMIC DNA]</scope>
    <source>
        <strain evidence="2 3">HH1</strain>
    </source>
</reference>
<accession>A0ABS0BYL1</accession>
<evidence type="ECO:0000259" key="1">
    <source>
        <dbReference type="Pfam" id="PF00126"/>
    </source>
</evidence>
<dbReference type="RefSeq" id="WP_185979030.1">
    <property type="nucleotide sequence ID" value="NZ_JACBGI020000030.1"/>
</dbReference>
<keyword evidence="3" id="KW-1185">Reference proteome</keyword>
<feature type="domain" description="HTH lysR-type" evidence="1">
    <location>
        <begin position="38"/>
        <end position="99"/>
    </location>
</feature>